<gene>
    <name evidence="14" type="primary">yajC</name>
    <name evidence="14" type="ORF">H0I76_01275</name>
</gene>
<evidence type="ECO:0000256" key="5">
    <source>
        <dbReference type="ARBA" id="ARBA00014962"/>
    </source>
</evidence>
<protein>
    <recommendedName>
        <fullName evidence="5">Sec translocon accessory complex subunit YajC</fullName>
    </recommendedName>
</protein>
<keyword evidence="11" id="KW-0811">Translocation</keyword>
<dbReference type="AlphaFoldDB" id="A0A8J7M502"/>
<evidence type="ECO:0000256" key="3">
    <source>
        <dbReference type="ARBA" id="ARBA00006742"/>
    </source>
</evidence>
<accession>A0A8J7M502</accession>
<comment type="subunit">
    <text evidence="4">Part of the SecDF-YidC-YajC translocase complex. The SecDF-YidC-YajC translocase forms a supercomplex with SecYEG, called the holo-translocon (HTL).</text>
</comment>
<evidence type="ECO:0000256" key="1">
    <source>
        <dbReference type="ARBA" id="ARBA00002061"/>
    </source>
</evidence>
<keyword evidence="9" id="KW-0653">Protein transport</keyword>
<dbReference type="Proteomes" id="UP000655420">
    <property type="component" value="Unassembled WGS sequence"/>
</dbReference>
<name>A0A8J7M502_9RHOB</name>
<dbReference type="RefSeq" id="WP_200605979.1">
    <property type="nucleotide sequence ID" value="NZ_JAEHHL010000001.1"/>
</dbReference>
<evidence type="ECO:0000256" key="10">
    <source>
        <dbReference type="ARBA" id="ARBA00022989"/>
    </source>
</evidence>
<keyword evidence="8 13" id="KW-0812">Transmembrane</keyword>
<keyword evidence="7" id="KW-1003">Cell membrane</keyword>
<comment type="function">
    <text evidence="1">The SecYEG-SecDF-YajC-YidC holo-translocon (HTL) protein secretase/insertase is a supercomplex required for protein secretion, insertion of proteins into membranes, and assembly of membrane protein complexes. While the SecYEG complex is essential for assembly of a number of proteins and complexes, the SecDF-YajC-YidC subcomplex facilitates these functions.</text>
</comment>
<dbReference type="InterPro" id="IPR003849">
    <property type="entry name" value="Preprotein_translocase_YajC"/>
</dbReference>
<dbReference type="GO" id="GO:0015031">
    <property type="term" value="P:protein transport"/>
    <property type="evidence" value="ECO:0007669"/>
    <property type="project" value="UniProtKB-KW"/>
</dbReference>
<keyword evidence="6" id="KW-0813">Transport</keyword>
<dbReference type="EMBL" id="JAEHHL010000001">
    <property type="protein sequence ID" value="MBK0397807.1"/>
    <property type="molecule type" value="Genomic_DNA"/>
</dbReference>
<dbReference type="Pfam" id="PF02699">
    <property type="entry name" value="YajC"/>
    <property type="match status" value="1"/>
</dbReference>
<keyword evidence="15" id="KW-1185">Reference proteome</keyword>
<proteinExistence type="inferred from homology"/>
<reference evidence="14" key="1">
    <citation type="submission" date="2020-12" db="EMBL/GenBank/DDBJ databases">
        <title>Bacterial taxonomy.</title>
        <authorList>
            <person name="Pan X."/>
        </authorList>
    </citation>
    <scope>NUCLEOTIDE SEQUENCE</scope>
    <source>
        <strain evidence="14">M0105</strain>
    </source>
</reference>
<evidence type="ECO:0000256" key="8">
    <source>
        <dbReference type="ARBA" id="ARBA00022692"/>
    </source>
</evidence>
<evidence type="ECO:0000256" key="12">
    <source>
        <dbReference type="ARBA" id="ARBA00023136"/>
    </source>
</evidence>
<dbReference type="PANTHER" id="PTHR33909">
    <property type="entry name" value="SEC TRANSLOCON ACCESSORY COMPLEX SUBUNIT YAJC"/>
    <property type="match status" value="1"/>
</dbReference>
<comment type="similarity">
    <text evidence="3">Belongs to the YajC family.</text>
</comment>
<keyword evidence="12 13" id="KW-0472">Membrane</keyword>
<organism evidence="14 15">
    <name type="scientific">Thermohalobaculum xanthum</name>
    <dbReference type="NCBI Taxonomy" id="2753746"/>
    <lineage>
        <taxon>Bacteria</taxon>
        <taxon>Pseudomonadati</taxon>
        <taxon>Pseudomonadota</taxon>
        <taxon>Alphaproteobacteria</taxon>
        <taxon>Rhodobacterales</taxon>
        <taxon>Paracoccaceae</taxon>
        <taxon>Thermohalobaculum</taxon>
    </lineage>
</organism>
<comment type="subcellular location">
    <subcellularLocation>
        <location evidence="2">Cell membrane</location>
        <topology evidence="2">Single-pass membrane protein</topology>
    </subcellularLocation>
</comment>
<keyword evidence="10 13" id="KW-1133">Transmembrane helix</keyword>
<dbReference type="SMART" id="SM01323">
    <property type="entry name" value="YajC"/>
    <property type="match status" value="1"/>
</dbReference>
<evidence type="ECO:0000256" key="6">
    <source>
        <dbReference type="ARBA" id="ARBA00022448"/>
    </source>
</evidence>
<evidence type="ECO:0000313" key="15">
    <source>
        <dbReference type="Proteomes" id="UP000655420"/>
    </source>
</evidence>
<evidence type="ECO:0000256" key="9">
    <source>
        <dbReference type="ARBA" id="ARBA00022927"/>
    </source>
</evidence>
<evidence type="ECO:0000256" key="11">
    <source>
        <dbReference type="ARBA" id="ARBA00023010"/>
    </source>
</evidence>
<evidence type="ECO:0000256" key="4">
    <source>
        <dbReference type="ARBA" id="ARBA00011718"/>
    </source>
</evidence>
<evidence type="ECO:0000256" key="2">
    <source>
        <dbReference type="ARBA" id="ARBA00004162"/>
    </source>
</evidence>
<feature type="transmembrane region" description="Helical" evidence="13">
    <location>
        <begin position="20"/>
        <end position="38"/>
    </location>
</feature>
<sequence>MFATPAYAQAAGAAPGGGFLPSLLPLILIFVIFYFLLIRPQQKRAKEHKQMIEALRRGDQVVLAGGIMGKVVRVRDEDEAEVEIAEGVKIRVVKSTIAQVVSKTEPANDA</sequence>
<evidence type="ECO:0000256" key="7">
    <source>
        <dbReference type="ARBA" id="ARBA00022475"/>
    </source>
</evidence>
<dbReference type="PANTHER" id="PTHR33909:SF1">
    <property type="entry name" value="SEC TRANSLOCON ACCESSORY COMPLEX SUBUNIT YAJC"/>
    <property type="match status" value="1"/>
</dbReference>
<evidence type="ECO:0000313" key="14">
    <source>
        <dbReference type="EMBL" id="MBK0397807.1"/>
    </source>
</evidence>
<comment type="caution">
    <text evidence="14">The sequence shown here is derived from an EMBL/GenBank/DDBJ whole genome shotgun (WGS) entry which is preliminary data.</text>
</comment>
<evidence type="ECO:0000256" key="13">
    <source>
        <dbReference type="SAM" id="Phobius"/>
    </source>
</evidence>
<dbReference type="NCBIfam" id="TIGR00739">
    <property type="entry name" value="yajC"/>
    <property type="match status" value="1"/>
</dbReference>
<dbReference type="PRINTS" id="PR01853">
    <property type="entry name" value="YAJCTRNLCASE"/>
</dbReference>
<dbReference type="GO" id="GO:0005886">
    <property type="term" value="C:plasma membrane"/>
    <property type="evidence" value="ECO:0007669"/>
    <property type="project" value="UniProtKB-SubCell"/>
</dbReference>